<proteinExistence type="predicted"/>
<sequence length="177" mass="19730">MLDLAFGPCLGPARSVSAAELSFSPQTLQSLTRKTSRTLKRYMSAADSGLLIPQVIQKHHNILWVVDCDGEIWFALKETGDDRTGGLLYPLPRSPEFRRPPNHVKLGHPALVRPQQMARIGGEIIFDPDFGTTSNWVINNASGRFGIRPHLKLRHLEAVRDAFSDFGIALELEFIEA</sequence>
<dbReference type="EMBL" id="JAHHZF010000003">
    <property type="protein sequence ID" value="MBT9289154.1"/>
    <property type="molecule type" value="Genomic_DNA"/>
</dbReference>
<name>A0A947D975_9HYPH</name>
<evidence type="ECO:0000313" key="2">
    <source>
        <dbReference type="Proteomes" id="UP000766595"/>
    </source>
</evidence>
<evidence type="ECO:0000313" key="1">
    <source>
        <dbReference type="EMBL" id="MBT9289154.1"/>
    </source>
</evidence>
<dbReference type="RefSeq" id="WP_261967800.1">
    <property type="nucleotide sequence ID" value="NZ_JAHHZF010000003.1"/>
</dbReference>
<accession>A0A947D975</accession>
<gene>
    <name evidence="1" type="ORF">KL771_06810</name>
</gene>
<dbReference type="AlphaFoldDB" id="A0A947D975"/>
<organism evidence="1 2">
    <name type="scientific">Prosthecodimorpha staleyi</name>
    <dbReference type="NCBI Taxonomy" id="2840188"/>
    <lineage>
        <taxon>Bacteria</taxon>
        <taxon>Pseudomonadati</taxon>
        <taxon>Pseudomonadota</taxon>
        <taxon>Alphaproteobacteria</taxon>
        <taxon>Hyphomicrobiales</taxon>
        <taxon>Ancalomicrobiaceae</taxon>
        <taxon>Prosthecodimorpha</taxon>
    </lineage>
</organism>
<dbReference type="Proteomes" id="UP000766595">
    <property type="component" value="Unassembled WGS sequence"/>
</dbReference>
<reference evidence="1 2" key="1">
    <citation type="submission" date="2021-06" db="EMBL/GenBank/DDBJ databases">
        <authorList>
            <person name="Grouzdev D.S."/>
            <person name="Koziaeva V."/>
        </authorList>
    </citation>
    <scope>NUCLEOTIDE SEQUENCE [LARGE SCALE GENOMIC DNA]</scope>
    <source>
        <strain evidence="1 2">22</strain>
    </source>
</reference>
<protein>
    <submittedName>
        <fullName evidence="1">Uncharacterized protein</fullName>
    </submittedName>
</protein>
<comment type="caution">
    <text evidence="1">The sequence shown here is derived from an EMBL/GenBank/DDBJ whole genome shotgun (WGS) entry which is preliminary data.</text>
</comment>
<keyword evidence="2" id="KW-1185">Reference proteome</keyword>